<name>A0ACB8SQT3_9AGAM</name>
<reference evidence="1" key="1">
    <citation type="submission" date="2021-03" db="EMBL/GenBank/DDBJ databases">
        <authorList>
            <consortium name="DOE Joint Genome Institute"/>
            <person name="Ahrendt S."/>
            <person name="Looney B.P."/>
            <person name="Miyauchi S."/>
            <person name="Morin E."/>
            <person name="Drula E."/>
            <person name="Courty P.E."/>
            <person name="Chicoki N."/>
            <person name="Fauchery L."/>
            <person name="Kohler A."/>
            <person name="Kuo A."/>
            <person name="Labutti K."/>
            <person name="Pangilinan J."/>
            <person name="Lipzen A."/>
            <person name="Riley R."/>
            <person name="Andreopoulos W."/>
            <person name="He G."/>
            <person name="Johnson J."/>
            <person name="Barry K.W."/>
            <person name="Grigoriev I.V."/>
            <person name="Nagy L."/>
            <person name="Hibbett D."/>
            <person name="Henrissat B."/>
            <person name="Matheny P.B."/>
            <person name="Labbe J."/>
            <person name="Martin F."/>
        </authorList>
    </citation>
    <scope>NUCLEOTIDE SEQUENCE</scope>
    <source>
        <strain evidence="1">HHB10654</strain>
    </source>
</reference>
<evidence type="ECO:0000313" key="2">
    <source>
        <dbReference type="Proteomes" id="UP000814140"/>
    </source>
</evidence>
<dbReference type="Proteomes" id="UP000814140">
    <property type="component" value="Unassembled WGS sequence"/>
</dbReference>
<reference evidence="1" key="2">
    <citation type="journal article" date="2022" name="New Phytol.">
        <title>Evolutionary transition to the ectomycorrhizal habit in the genomes of a hyperdiverse lineage of mushroom-forming fungi.</title>
        <authorList>
            <person name="Looney B."/>
            <person name="Miyauchi S."/>
            <person name="Morin E."/>
            <person name="Drula E."/>
            <person name="Courty P.E."/>
            <person name="Kohler A."/>
            <person name="Kuo A."/>
            <person name="LaButti K."/>
            <person name="Pangilinan J."/>
            <person name="Lipzen A."/>
            <person name="Riley R."/>
            <person name="Andreopoulos W."/>
            <person name="He G."/>
            <person name="Johnson J."/>
            <person name="Nolan M."/>
            <person name="Tritt A."/>
            <person name="Barry K.W."/>
            <person name="Grigoriev I.V."/>
            <person name="Nagy L.G."/>
            <person name="Hibbett D."/>
            <person name="Henrissat B."/>
            <person name="Matheny P.B."/>
            <person name="Labbe J."/>
            <person name="Martin F.M."/>
        </authorList>
    </citation>
    <scope>NUCLEOTIDE SEQUENCE</scope>
    <source>
        <strain evidence="1">HHB10654</strain>
    </source>
</reference>
<keyword evidence="2" id="KW-1185">Reference proteome</keyword>
<proteinExistence type="predicted"/>
<gene>
    <name evidence="1" type="ORF">BV25DRAFT_1919274</name>
</gene>
<protein>
    <submittedName>
        <fullName evidence="1">FAD/NAD(P)-binding domain-containing protein</fullName>
    </submittedName>
</protein>
<comment type="caution">
    <text evidence="1">The sequence shown here is derived from an EMBL/GenBank/DDBJ whole genome shotgun (WGS) entry which is preliminary data.</text>
</comment>
<sequence length="408" mass="44598">MSTALSGALFHERTILNQGILTVAEDDLCPRRARRDGFSDVLVLTRDRTVGGVWAEERVYPGLRVNSGELSFSSLAMPLPKGSSGVISGGDMRAYLEAFAEGFLAGKVRFETENTRAAETLVFARIVLCSGGCSTPTIPAYLAPEAAKAANFSGPVLHSMDFRAKLDELHSSVTPESGSVVVVGGGKSAQDAATYLANAGIPVTIVFEAVDCCIAAWFPLPAFIRKSRFMSVMSPNIELNTRLDVFSTRPGSARSSRAHSGSSYRIFLSRRSVYQKKSPLRNTHFAFWSIRLSDERVAEVKRFHHLVKTGKISFAAPARMERYGDEGKSVVLSDGRVLQADAVVLAYASSWDCLFEGITIPQECYHRLRRAFMSTRLFLLSSPVGSDVRISTAANHLHLFRTSGRVLF</sequence>
<dbReference type="EMBL" id="MU277234">
    <property type="protein sequence ID" value="KAI0058582.1"/>
    <property type="molecule type" value="Genomic_DNA"/>
</dbReference>
<accession>A0ACB8SQT3</accession>
<evidence type="ECO:0000313" key="1">
    <source>
        <dbReference type="EMBL" id="KAI0058582.1"/>
    </source>
</evidence>
<organism evidence="1 2">
    <name type="scientific">Artomyces pyxidatus</name>
    <dbReference type="NCBI Taxonomy" id="48021"/>
    <lineage>
        <taxon>Eukaryota</taxon>
        <taxon>Fungi</taxon>
        <taxon>Dikarya</taxon>
        <taxon>Basidiomycota</taxon>
        <taxon>Agaricomycotina</taxon>
        <taxon>Agaricomycetes</taxon>
        <taxon>Russulales</taxon>
        <taxon>Auriscalpiaceae</taxon>
        <taxon>Artomyces</taxon>
    </lineage>
</organism>